<dbReference type="RefSeq" id="WP_046587126.1">
    <property type="nucleotide sequence ID" value="NZ_LAVA02000035.1"/>
</dbReference>
<proteinExistence type="predicted"/>
<name>A0A1J4NWM9_9ACTN</name>
<evidence type="ECO:0000256" key="1">
    <source>
        <dbReference type="SAM" id="SignalP"/>
    </source>
</evidence>
<dbReference type="OrthoDB" id="5126452at2"/>
<dbReference type="Proteomes" id="UP000034196">
    <property type="component" value="Unassembled WGS sequence"/>
</dbReference>
<dbReference type="InterPro" id="IPR036366">
    <property type="entry name" value="PGBDSf"/>
</dbReference>
<dbReference type="Gene3D" id="1.10.101.10">
    <property type="entry name" value="PGBD-like superfamily/PGBD"/>
    <property type="match status" value="1"/>
</dbReference>
<dbReference type="STRING" id="1428628.WN71_016345"/>
<comment type="caution">
    <text evidence="2">The sequence shown here is derived from an EMBL/GenBank/DDBJ whole genome shotgun (WGS) entry which is preliminary data.</text>
</comment>
<gene>
    <name evidence="2" type="ORF">WN71_016345</name>
</gene>
<dbReference type="EMBL" id="LAVA02000035">
    <property type="protein sequence ID" value="OIJ66739.1"/>
    <property type="molecule type" value="Genomic_DNA"/>
</dbReference>
<keyword evidence="1" id="KW-0732">Signal</keyword>
<sequence>MRTNVLARTLVGATAVLGLAAGGLATAGTSFAASAPTAKTAVSAQDLSVLATNNFGLSSQQAKNIQCFLRTSPASYTGAIDGQLGTNSWKAFQRWLKEYWSYNDSIDGDPGPNTIKALQRMLAFGWGYTGSIDGIAGSGTKAAFARLANEDSVFYPC</sequence>
<feature type="signal peptide" evidence="1">
    <location>
        <begin position="1"/>
        <end position="32"/>
    </location>
</feature>
<protein>
    <submittedName>
        <fullName evidence="2">Lysin</fullName>
    </submittedName>
</protein>
<evidence type="ECO:0000313" key="2">
    <source>
        <dbReference type="EMBL" id="OIJ66739.1"/>
    </source>
</evidence>
<organism evidence="2 3">
    <name type="scientific">Streptomyces mangrovisoli</name>
    <dbReference type="NCBI Taxonomy" id="1428628"/>
    <lineage>
        <taxon>Bacteria</taxon>
        <taxon>Bacillati</taxon>
        <taxon>Actinomycetota</taxon>
        <taxon>Actinomycetes</taxon>
        <taxon>Kitasatosporales</taxon>
        <taxon>Streptomycetaceae</taxon>
        <taxon>Streptomyces</taxon>
    </lineage>
</organism>
<reference evidence="2" key="1">
    <citation type="submission" date="2016-10" db="EMBL/GenBank/DDBJ databases">
        <title>Genome sequence of Streptomyces mangrovisoli MUSC 149.</title>
        <authorList>
            <person name="Lee L.-H."/>
            <person name="Ser H.-L."/>
        </authorList>
    </citation>
    <scope>NUCLEOTIDE SEQUENCE [LARGE SCALE GENOMIC DNA]</scope>
    <source>
        <strain evidence="2">MUSC 149</strain>
    </source>
</reference>
<evidence type="ECO:0000313" key="3">
    <source>
        <dbReference type="Proteomes" id="UP000034196"/>
    </source>
</evidence>
<dbReference type="InterPro" id="IPR036365">
    <property type="entry name" value="PGBD-like_sf"/>
</dbReference>
<keyword evidence="3" id="KW-1185">Reference proteome</keyword>
<accession>A0A1J4NWM9</accession>
<feature type="chain" id="PRO_5018154744" evidence="1">
    <location>
        <begin position="33"/>
        <end position="157"/>
    </location>
</feature>
<dbReference type="AlphaFoldDB" id="A0A1J4NWM9"/>
<dbReference type="SUPFAM" id="SSF47090">
    <property type="entry name" value="PGBD-like"/>
    <property type="match status" value="1"/>
</dbReference>